<evidence type="ECO:0000313" key="8">
    <source>
        <dbReference type="Proteomes" id="UP001595791"/>
    </source>
</evidence>
<dbReference type="InterPro" id="IPR005119">
    <property type="entry name" value="LysR_subst-bd"/>
</dbReference>
<evidence type="ECO:0000313" key="7">
    <source>
        <dbReference type="EMBL" id="MFC4159446.1"/>
    </source>
</evidence>
<dbReference type="RefSeq" id="WP_378163203.1">
    <property type="nucleotide sequence ID" value="NZ_JBHSBU010000001.1"/>
</dbReference>
<proteinExistence type="inferred from homology"/>
<dbReference type="InterPro" id="IPR000847">
    <property type="entry name" value="LysR_HTH_N"/>
</dbReference>
<dbReference type="Pfam" id="PF00126">
    <property type="entry name" value="HTH_1"/>
    <property type="match status" value="1"/>
</dbReference>
<keyword evidence="4" id="KW-0804">Transcription</keyword>
<evidence type="ECO:0000256" key="2">
    <source>
        <dbReference type="ARBA" id="ARBA00023015"/>
    </source>
</evidence>
<comment type="caution">
    <text evidence="7">The sequence shown here is derived from an EMBL/GenBank/DDBJ whole genome shotgun (WGS) entry which is preliminary data.</text>
</comment>
<dbReference type="PROSITE" id="PS50931">
    <property type="entry name" value="HTH_LYSR"/>
    <property type="match status" value="1"/>
</dbReference>
<keyword evidence="8" id="KW-1185">Reference proteome</keyword>
<dbReference type="Pfam" id="PF03466">
    <property type="entry name" value="LysR_substrate"/>
    <property type="match status" value="1"/>
</dbReference>
<dbReference type="PANTHER" id="PTHR30537:SF79">
    <property type="entry name" value="TRANSCRIPTIONAL REGULATOR-RELATED"/>
    <property type="match status" value="1"/>
</dbReference>
<dbReference type="Gene3D" id="1.10.10.10">
    <property type="entry name" value="Winged helix-like DNA-binding domain superfamily/Winged helix DNA-binding domain"/>
    <property type="match status" value="1"/>
</dbReference>
<accession>A0ABV8MQT6</accession>
<feature type="region of interest" description="Disordered" evidence="5">
    <location>
        <begin position="293"/>
        <end position="312"/>
    </location>
</feature>
<sequence length="312" mass="34391">MKPLPTLTCLQAFEAAARLGSFTAAARERHLSHSAISRHIQTLEHWCDAPLFAREGPRIALTPAGHALAQRLADPLHSLYQALCSPQEVLAVQPLKVFTLSSIAGSWLLPRLAAFQQRHPAVELSIETGHEMINLPPHQPTVALRYGTFSRAGLATDLLFSERFSVAATPAWFEQYGTQPEHWPAPQMLRHQSTPWPSHAPGPGRQRPALPLASGIEFNDMMLLIEAATQGLGVGWMRTGLAQSYFRSGQLRRLEGFSADNDKFYWLAYRSELASHPTIAAFRDWLLQEARGGFGTEQPAEPGQTAPARNPG</sequence>
<dbReference type="PANTHER" id="PTHR30537">
    <property type="entry name" value="HTH-TYPE TRANSCRIPTIONAL REGULATOR"/>
    <property type="match status" value="1"/>
</dbReference>
<dbReference type="Gene3D" id="3.40.190.10">
    <property type="entry name" value="Periplasmic binding protein-like II"/>
    <property type="match status" value="2"/>
</dbReference>
<comment type="similarity">
    <text evidence="1">Belongs to the LysR transcriptional regulatory family.</text>
</comment>
<dbReference type="InterPro" id="IPR036388">
    <property type="entry name" value="WH-like_DNA-bd_sf"/>
</dbReference>
<dbReference type="SUPFAM" id="SSF46785">
    <property type="entry name" value="Winged helix' DNA-binding domain"/>
    <property type="match status" value="1"/>
</dbReference>
<feature type="domain" description="HTH lysR-type" evidence="6">
    <location>
        <begin position="5"/>
        <end position="62"/>
    </location>
</feature>
<dbReference type="InterPro" id="IPR036390">
    <property type="entry name" value="WH_DNA-bd_sf"/>
</dbReference>
<dbReference type="SUPFAM" id="SSF53850">
    <property type="entry name" value="Periplasmic binding protein-like II"/>
    <property type="match status" value="1"/>
</dbReference>
<evidence type="ECO:0000256" key="4">
    <source>
        <dbReference type="ARBA" id="ARBA00023163"/>
    </source>
</evidence>
<dbReference type="InterPro" id="IPR058163">
    <property type="entry name" value="LysR-type_TF_proteobact-type"/>
</dbReference>
<organism evidence="7 8">
    <name type="scientific">Chitinimonas lacunae</name>
    <dbReference type="NCBI Taxonomy" id="1963018"/>
    <lineage>
        <taxon>Bacteria</taxon>
        <taxon>Pseudomonadati</taxon>
        <taxon>Pseudomonadota</taxon>
        <taxon>Betaproteobacteria</taxon>
        <taxon>Neisseriales</taxon>
        <taxon>Chitinibacteraceae</taxon>
        <taxon>Chitinimonas</taxon>
    </lineage>
</organism>
<dbReference type="Proteomes" id="UP001595791">
    <property type="component" value="Unassembled WGS sequence"/>
</dbReference>
<reference evidence="8" key="1">
    <citation type="journal article" date="2019" name="Int. J. Syst. Evol. Microbiol.">
        <title>The Global Catalogue of Microorganisms (GCM) 10K type strain sequencing project: providing services to taxonomists for standard genome sequencing and annotation.</title>
        <authorList>
            <consortium name="The Broad Institute Genomics Platform"/>
            <consortium name="The Broad Institute Genome Sequencing Center for Infectious Disease"/>
            <person name="Wu L."/>
            <person name="Ma J."/>
        </authorList>
    </citation>
    <scope>NUCLEOTIDE SEQUENCE [LARGE SCALE GENOMIC DNA]</scope>
    <source>
        <strain evidence="8">LMG 29894</strain>
    </source>
</reference>
<evidence type="ECO:0000256" key="5">
    <source>
        <dbReference type="SAM" id="MobiDB-lite"/>
    </source>
</evidence>
<evidence type="ECO:0000256" key="3">
    <source>
        <dbReference type="ARBA" id="ARBA00023125"/>
    </source>
</evidence>
<evidence type="ECO:0000259" key="6">
    <source>
        <dbReference type="PROSITE" id="PS50931"/>
    </source>
</evidence>
<name>A0ABV8MQT6_9NEIS</name>
<keyword evidence="2" id="KW-0805">Transcription regulation</keyword>
<dbReference type="EMBL" id="JBHSBU010000001">
    <property type="protein sequence ID" value="MFC4159446.1"/>
    <property type="molecule type" value="Genomic_DNA"/>
</dbReference>
<gene>
    <name evidence="7" type="ORF">ACFOW7_08780</name>
</gene>
<keyword evidence="3" id="KW-0238">DNA-binding</keyword>
<evidence type="ECO:0000256" key="1">
    <source>
        <dbReference type="ARBA" id="ARBA00009437"/>
    </source>
</evidence>
<protein>
    <submittedName>
        <fullName evidence="7">LysR substrate-binding domain-containing protein</fullName>
    </submittedName>
</protein>